<reference evidence="1 2" key="1">
    <citation type="submission" date="2019-05" db="EMBL/GenBank/DDBJ databases">
        <title>Another draft genome of Portunus trituberculatus and its Hox gene families provides insights of decapod evolution.</title>
        <authorList>
            <person name="Jeong J.-H."/>
            <person name="Song I."/>
            <person name="Kim S."/>
            <person name="Choi T."/>
            <person name="Kim D."/>
            <person name="Ryu S."/>
            <person name="Kim W."/>
        </authorList>
    </citation>
    <scope>NUCLEOTIDE SEQUENCE [LARGE SCALE GENOMIC DNA]</scope>
    <source>
        <tissue evidence="1">Muscle</tissue>
    </source>
</reference>
<dbReference type="AlphaFoldDB" id="A0A5B7D984"/>
<accession>A0A5B7D984</accession>
<organism evidence="1 2">
    <name type="scientific">Portunus trituberculatus</name>
    <name type="common">Swimming crab</name>
    <name type="synonym">Neptunus trituberculatus</name>
    <dbReference type="NCBI Taxonomy" id="210409"/>
    <lineage>
        <taxon>Eukaryota</taxon>
        <taxon>Metazoa</taxon>
        <taxon>Ecdysozoa</taxon>
        <taxon>Arthropoda</taxon>
        <taxon>Crustacea</taxon>
        <taxon>Multicrustacea</taxon>
        <taxon>Malacostraca</taxon>
        <taxon>Eumalacostraca</taxon>
        <taxon>Eucarida</taxon>
        <taxon>Decapoda</taxon>
        <taxon>Pleocyemata</taxon>
        <taxon>Brachyura</taxon>
        <taxon>Eubrachyura</taxon>
        <taxon>Portunoidea</taxon>
        <taxon>Portunidae</taxon>
        <taxon>Portuninae</taxon>
        <taxon>Portunus</taxon>
    </lineage>
</organism>
<name>A0A5B7D984_PORTR</name>
<evidence type="ECO:0000313" key="2">
    <source>
        <dbReference type="Proteomes" id="UP000324222"/>
    </source>
</evidence>
<evidence type="ECO:0000313" key="1">
    <source>
        <dbReference type="EMBL" id="MPC17715.1"/>
    </source>
</evidence>
<proteinExistence type="predicted"/>
<dbReference type="EMBL" id="VSRR010000615">
    <property type="protein sequence ID" value="MPC17715.1"/>
    <property type="molecule type" value="Genomic_DNA"/>
</dbReference>
<keyword evidence="2" id="KW-1185">Reference proteome</keyword>
<dbReference type="Proteomes" id="UP000324222">
    <property type="component" value="Unassembled WGS sequence"/>
</dbReference>
<comment type="caution">
    <text evidence="1">The sequence shown here is derived from an EMBL/GenBank/DDBJ whole genome shotgun (WGS) entry which is preliminary data.</text>
</comment>
<protein>
    <submittedName>
        <fullName evidence="1">Uncharacterized protein</fullName>
    </submittedName>
</protein>
<gene>
    <name evidence="1" type="ORF">E2C01_010579</name>
</gene>
<sequence length="159" mass="16913">MQNFGTDATHTAHTDSKIACLFLAIASMGHTPWDSRLCGFVSRGIPFFDRTDLTPKLSLTHCPSPLKIALITPLPPPPPPPCQELSSQLASTTANVSSNIAPSVNIPIATKVIPTLVHHASCASSSSMLPAFSSSHDSTHVEHLLNMSFLFNDIGVSVE</sequence>